<keyword evidence="2" id="KW-1185">Reference proteome</keyword>
<name>A0A0V0TGT0_9BILA</name>
<comment type="caution">
    <text evidence="1">The sequence shown here is derived from an EMBL/GenBank/DDBJ whole genome shotgun (WGS) entry which is preliminary data.</text>
</comment>
<organism evidence="1 2">
    <name type="scientific">Trichinella murrelli</name>
    <dbReference type="NCBI Taxonomy" id="144512"/>
    <lineage>
        <taxon>Eukaryota</taxon>
        <taxon>Metazoa</taxon>
        <taxon>Ecdysozoa</taxon>
        <taxon>Nematoda</taxon>
        <taxon>Enoplea</taxon>
        <taxon>Dorylaimia</taxon>
        <taxon>Trichinellida</taxon>
        <taxon>Trichinellidae</taxon>
        <taxon>Trichinella</taxon>
    </lineage>
</organism>
<gene>
    <name evidence="1" type="ORF">T05_11273</name>
</gene>
<dbReference type="Proteomes" id="UP000055048">
    <property type="component" value="Unassembled WGS sequence"/>
</dbReference>
<dbReference type="AlphaFoldDB" id="A0A0V0TGT0"/>
<reference evidence="1 2" key="1">
    <citation type="submission" date="2015-01" db="EMBL/GenBank/DDBJ databases">
        <title>Evolution of Trichinella species and genotypes.</title>
        <authorList>
            <person name="Korhonen P.K."/>
            <person name="Edoardo P."/>
            <person name="Giuseppe L.R."/>
            <person name="Gasser R.B."/>
        </authorList>
    </citation>
    <scope>NUCLEOTIDE SEQUENCE [LARGE SCALE GENOMIC DNA]</scope>
    <source>
        <strain evidence="1">ISS417</strain>
    </source>
</reference>
<evidence type="ECO:0000313" key="2">
    <source>
        <dbReference type="Proteomes" id="UP000055048"/>
    </source>
</evidence>
<evidence type="ECO:0000313" key="1">
    <source>
        <dbReference type="EMBL" id="KRX38232.1"/>
    </source>
</evidence>
<proteinExistence type="predicted"/>
<accession>A0A0V0TGT0</accession>
<protein>
    <submittedName>
        <fullName evidence="1">Uncharacterized protein</fullName>
    </submittedName>
</protein>
<sequence>MERETFVAEQTTAHQHWSKNVVSLKCLSADIRYRVRCGDTGISAVVVFLCDACFTSFTDYILGISYTNQLHLCLIQCRKISETVKNFLSQYLWYHKLISCLGKIAFVSEIAGGHLVRNANASFCSASAWDSDEAIANKSSPSANAASLIANFILSSTISSYRADFIISANGFSSTRTNSRAGHCKTTLAYDEPPNRWRYPSLSTWTGVVTTEWFPVGSHGCHQIQLSSFLFPSSERLIMERGNVCCSTNNGTPTPIKTMRTLNLAHTP</sequence>
<dbReference type="EMBL" id="JYDJ01000276">
    <property type="protein sequence ID" value="KRX38232.1"/>
    <property type="molecule type" value="Genomic_DNA"/>
</dbReference>